<dbReference type="SUPFAM" id="SSF48371">
    <property type="entry name" value="ARM repeat"/>
    <property type="match status" value="1"/>
</dbReference>
<evidence type="ECO:0000256" key="4">
    <source>
        <dbReference type="PROSITE-ProRule" id="PRU00091"/>
    </source>
</evidence>
<dbReference type="Proteomes" id="UP000315496">
    <property type="component" value="Chromosome 2"/>
</dbReference>
<gene>
    <name evidence="7" type="ORF">GMRT_14134</name>
</gene>
<evidence type="ECO:0000256" key="3">
    <source>
        <dbReference type="ARBA" id="ARBA00022833"/>
    </source>
</evidence>
<evidence type="ECO:0000256" key="1">
    <source>
        <dbReference type="ARBA" id="ARBA00022723"/>
    </source>
</evidence>
<evidence type="ECO:0000259" key="6">
    <source>
        <dbReference type="PROSITE" id="PS50178"/>
    </source>
</evidence>
<evidence type="ECO:0000256" key="2">
    <source>
        <dbReference type="ARBA" id="ARBA00022771"/>
    </source>
</evidence>
<dbReference type="OrthoDB" id="10018316at2759"/>
<feature type="compositionally biased region" description="Pro residues" evidence="5">
    <location>
        <begin position="40"/>
        <end position="64"/>
    </location>
</feature>
<dbReference type="PANTHER" id="PTHR39490">
    <property type="entry name" value="ARRESTIN DOMAIN-CONTAINING PROTEIN D"/>
    <property type="match status" value="1"/>
</dbReference>
<dbReference type="InterPro" id="IPR000306">
    <property type="entry name" value="Znf_FYVE"/>
</dbReference>
<keyword evidence="2 4" id="KW-0863">Zinc-finger</keyword>
<dbReference type="Pfam" id="PF01363">
    <property type="entry name" value="FYVE"/>
    <property type="match status" value="1"/>
</dbReference>
<dbReference type="SUPFAM" id="SSF57903">
    <property type="entry name" value="FYVE/PHD zinc finger"/>
    <property type="match status" value="1"/>
</dbReference>
<dbReference type="VEuPathDB" id="GiardiaDB:GMRT_14134"/>
<dbReference type="InterPro" id="IPR016024">
    <property type="entry name" value="ARM-type_fold"/>
</dbReference>
<dbReference type="PROSITE" id="PS50178">
    <property type="entry name" value="ZF_FYVE"/>
    <property type="match status" value="1"/>
</dbReference>
<dbReference type="Gene3D" id="1.25.10.10">
    <property type="entry name" value="Leucine-rich Repeat Variant"/>
    <property type="match status" value="1"/>
</dbReference>
<dbReference type="PANTHER" id="PTHR39490:SF8">
    <property type="entry name" value="ZINC FINGER FYVE DOMAIN-CONTAINING PROTEIN 21"/>
    <property type="match status" value="1"/>
</dbReference>
<feature type="compositionally biased region" description="Low complexity" evidence="5">
    <location>
        <begin position="854"/>
        <end position="870"/>
    </location>
</feature>
<name>A0A4Z1SR26_GIAMU</name>
<comment type="caution">
    <text evidence="7">The sequence shown here is derived from an EMBL/GenBank/DDBJ whole genome shotgun (WGS) entry which is preliminary data.</text>
</comment>
<dbReference type="InterPro" id="IPR017455">
    <property type="entry name" value="Znf_FYVE-rel"/>
</dbReference>
<evidence type="ECO:0000256" key="5">
    <source>
        <dbReference type="SAM" id="MobiDB-lite"/>
    </source>
</evidence>
<dbReference type="InterPro" id="IPR011011">
    <property type="entry name" value="Znf_FYVE_PHD"/>
</dbReference>
<proteinExistence type="predicted"/>
<dbReference type="InterPro" id="IPR011989">
    <property type="entry name" value="ARM-like"/>
</dbReference>
<dbReference type="AlphaFoldDB" id="A0A4Z1SR26"/>
<keyword evidence="1" id="KW-0479">Metal-binding</keyword>
<reference evidence="7 8" key="1">
    <citation type="submission" date="2019-05" db="EMBL/GenBank/DDBJ databases">
        <title>The compact genome of Giardia muris reveals important steps in the evolution of intestinal protozoan parasites.</title>
        <authorList>
            <person name="Xu F."/>
            <person name="Jimenez-Gonzalez A."/>
            <person name="Einarsson E."/>
            <person name="Astvaldsson A."/>
            <person name="Peirasmaki D."/>
            <person name="Eckmann L."/>
            <person name="Andersson J.O."/>
            <person name="Svard S.G."/>
            <person name="Jerlstrom-Hultqvist J."/>
        </authorList>
    </citation>
    <scope>NUCLEOTIDE SEQUENCE [LARGE SCALE GENOMIC DNA]</scope>
    <source>
        <strain evidence="7 8">Roberts-Thomson</strain>
    </source>
</reference>
<dbReference type="InterPro" id="IPR013083">
    <property type="entry name" value="Znf_RING/FYVE/PHD"/>
</dbReference>
<dbReference type="InterPro" id="IPR052113">
    <property type="entry name" value="FYVE-type_Zinc_Finger"/>
</dbReference>
<feature type="domain" description="FYVE-type" evidence="6">
    <location>
        <begin position="185"/>
        <end position="242"/>
    </location>
</feature>
<organism evidence="7 8">
    <name type="scientific">Giardia muris</name>
    <dbReference type="NCBI Taxonomy" id="5742"/>
    <lineage>
        <taxon>Eukaryota</taxon>
        <taxon>Metamonada</taxon>
        <taxon>Diplomonadida</taxon>
        <taxon>Hexamitidae</taxon>
        <taxon>Giardiinae</taxon>
        <taxon>Giardia</taxon>
    </lineage>
</organism>
<sequence length="929" mass="100094">MFGPYGAPQPPTGNLYGGAPQAASAGPYGMAPTGGGPYGAPAPGPYGGPPTAPTPMGPTPPSMAPQPGYGQPQGPYSAPMPCGPYGGPAGPTMQPPLGGPQGGGFMQQPQYGFGQQPYQAPGNPITVAAGAAQYGQQPFGTGPRQAEPVEEVKRVQFHINNGYEFSLSIAIPHGALIPRTEWVQDKDVNACQACGAQFTMFNRRHHCRRCGRVYCNSCCSKPFDANGENGDRLCKLCRVVLTAANSPLNPLECDVRPYLEDTTLSNYLLSNDYVMTAEYIRLIQNSLRNNESRTCLMQYRPQLIQKAVELLSYATRVIVESASRQQYITLQPNVSQMNVLNAKDASTLVTHSLGLLVNFTASANKQFAQFLVYMHEIDVIGTVIALLTPEVDLVKQELAIWVLRNITSIPECTPRIVEHPLFIPGVARLLGTTVRATSEFILSLVGNIALAAPDYAPRLIPMTGIRDVIDEKQIFNSVIHNIDTSSRVTQCMAMRLLGIFSKNGHTKDLIIGANVHKKIVAELKLRVAEYMRADSFVADAALKYVRVEAAQDPMRSVNEAYFMSGACFALSCILELYNEEVSHGIIDDLFAVPNVMMYIFKSISNDSGYTCVESSYLIRVLITTYMEYTLKHIIVNDQLKNDFMRHIVIVLDRPFVLSQVTDNCKAILAKLEEDDKHKIAEEIQNRLKGIGPTGTVTIDLNSAIQSNYAGADMQEVELRQQNQGGPFMLPSGQSGMGGNPYGAPQAPNPYAPGNIQRQPGPFGIFGQNPGDLPDMSGQSQPGPYGVPPSSQPMTQMNPYASSQPQAGPYGSQPQGPYSAPPTSNPYAPAQSSGPGPYGATGTMNPYGAPPQQNSSPYGVPQQQPGPYSVSNQPNPYGAPPPQTGGPFGMPAQSTNPYSAVPQMGNPYGTSPNSNPYGTGSYGFQNQQLE</sequence>
<feature type="region of interest" description="Disordered" evidence="5">
    <location>
        <begin position="1"/>
        <end position="74"/>
    </location>
</feature>
<evidence type="ECO:0000313" key="7">
    <source>
        <dbReference type="EMBL" id="TNJ28344.1"/>
    </source>
</evidence>
<dbReference type="Gene3D" id="3.30.40.10">
    <property type="entry name" value="Zinc/RING finger domain, C3HC4 (zinc finger)"/>
    <property type="match status" value="1"/>
</dbReference>
<feature type="compositionally biased region" description="Polar residues" evidence="5">
    <location>
        <begin position="791"/>
        <end position="817"/>
    </location>
</feature>
<accession>A0A4Z1SR26</accession>
<feature type="compositionally biased region" description="Polar residues" evidence="5">
    <location>
        <begin position="907"/>
        <end position="929"/>
    </location>
</feature>
<feature type="compositionally biased region" description="Polar residues" evidence="5">
    <location>
        <begin position="824"/>
        <end position="833"/>
    </location>
</feature>
<feature type="compositionally biased region" description="Low complexity" evidence="5">
    <location>
        <begin position="65"/>
        <end position="74"/>
    </location>
</feature>
<keyword evidence="3" id="KW-0862">Zinc</keyword>
<dbReference type="GO" id="GO:0008270">
    <property type="term" value="F:zinc ion binding"/>
    <property type="evidence" value="ECO:0007669"/>
    <property type="project" value="UniProtKB-KW"/>
</dbReference>
<evidence type="ECO:0000313" key="8">
    <source>
        <dbReference type="Proteomes" id="UP000315496"/>
    </source>
</evidence>
<dbReference type="EMBL" id="VDLU01000002">
    <property type="protein sequence ID" value="TNJ28344.1"/>
    <property type="molecule type" value="Genomic_DNA"/>
</dbReference>
<protein>
    <submittedName>
        <fullName evidence="7">FYVE zinc finger domain-containing protein</fullName>
    </submittedName>
</protein>
<keyword evidence="8" id="KW-1185">Reference proteome</keyword>
<dbReference type="SMART" id="SM00064">
    <property type="entry name" value="FYVE"/>
    <property type="match status" value="1"/>
</dbReference>
<feature type="region of interest" description="Disordered" evidence="5">
    <location>
        <begin position="723"/>
        <end position="929"/>
    </location>
</feature>